<dbReference type="eggNOG" id="ENOG5030G9Y">
    <property type="taxonomic scope" value="Bacteria"/>
</dbReference>
<dbReference type="HOGENOM" id="CLU_1400330_0_0_9"/>
<evidence type="ECO:0000313" key="1">
    <source>
        <dbReference type="EMBL" id="AGX41801.1"/>
    </source>
</evidence>
<dbReference type="OrthoDB" id="9914587at2"/>
<dbReference type="EMBL" id="CP006721">
    <property type="protein sequence ID" value="AGX41801.1"/>
    <property type="molecule type" value="Genomic_DNA"/>
</dbReference>
<dbReference type="GeneID" id="55473328"/>
<accession>U5MQ34</accession>
<keyword evidence="2" id="KW-1185">Reference proteome</keyword>
<organism evidence="1 2">
    <name type="scientific">Clostridium saccharobutylicum DSM 13864</name>
    <dbReference type="NCBI Taxonomy" id="1345695"/>
    <lineage>
        <taxon>Bacteria</taxon>
        <taxon>Bacillati</taxon>
        <taxon>Bacillota</taxon>
        <taxon>Clostridia</taxon>
        <taxon>Eubacteriales</taxon>
        <taxon>Clostridiaceae</taxon>
        <taxon>Clostridium</taxon>
    </lineage>
</organism>
<evidence type="ECO:0000313" key="2">
    <source>
        <dbReference type="Proteomes" id="UP000017118"/>
    </source>
</evidence>
<dbReference type="KEGG" id="csb:CLSA_c07880"/>
<sequence length="194" mass="23053">MAKKTFNDDVYGKITYKEGYWLLKDGIKFKIKDKEMIVKTEIDVYDEIYEEFNMGLLMEELMQYYRENPDLIEADKAEKRKKEQKELYKKHLIDNIDKTTYNIEEAALQKRDELIKDETEETFSKMVGKEKAKRVFEAETREEKLASLELIRLRVLVDTIEITCRCDWFEFLGGGFVIFPDGSVEMFDIDSMSI</sequence>
<dbReference type="PATRIC" id="fig|1345695.10.peg.926"/>
<dbReference type="AlphaFoldDB" id="U5MQ34"/>
<reference evidence="1 2" key="1">
    <citation type="journal article" date="2013" name="Genome Announc.">
        <title>Complete Genome Sequence of the Solvent Producer Clostridium saccharobutylicum NCP262 (DSM 13864).</title>
        <authorList>
            <person name="Poehlein A."/>
            <person name="Hartwich K."/>
            <person name="Krabben P."/>
            <person name="Ehrenreich A."/>
            <person name="Liebl W."/>
            <person name="Durre P."/>
            <person name="Gottschalk G."/>
            <person name="Daniel R."/>
        </authorList>
    </citation>
    <scope>NUCLEOTIDE SEQUENCE [LARGE SCALE GENOMIC DNA]</scope>
    <source>
        <strain evidence="1">DSM 13864</strain>
    </source>
</reference>
<dbReference type="RefSeq" id="WP_022744088.1">
    <property type="nucleotide sequence ID" value="NC_022571.1"/>
</dbReference>
<dbReference type="Proteomes" id="UP000017118">
    <property type="component" value="Chromosome"/>
</dbReference>
<protein>
    <recommendedName>
        <fullName evidence="3">DUF2262 domain-containing protein</fullName>
    </recommendedName>
</protein>
<name>U5MQ34_CLOSA</name>
<gene>
    <name evidence="1" type="ORF">CLSA_c07880</name>
</gene>
<evidence type="ECO:0008006" key="3">
    <source>
        <dbReference type="Google" id="ProtNLM"/>
    </source>
</evidence>
<proteinExistence type="predicted"/>